<dbReference type="InterPro" id="IPR011650">
    <property type="entry name" value="Peptidase_M20_dimer"/>
</dbReference>
<dbReference type="Proteomes" id="UP000287233">
    <property type="component" value="Chromosome"/>
</dbReference>
<evidence type="ECO:0000256" key="4">
    <source>
        <dbReference type="ARBA" id="ARBA00022801"/>
    </source>
</evidence>
<evidence type="ECO:0000313" key="8">
    <source>
        <dbReference type="Proteomes" id="UP000287233"/>
    </source>
</evidence>
<evidence type="ECO:0000256" key="2">
    <source>
        <dbReference type="ARBA" id="ARBA00006247"/>
    </source>
</evidence>
<dbReference type="PANTHER" id="PTHR43808:SF8">
    <property type="entry name" value="PEPTIDASE M20 DIMERISATION DOMAIN-CONTAINING PROTEIN"/>
    <property type="match status" value="1"/>
</dbReference>
<dbReference type="Gene3D" id="3.40.630.10">
    <property type="entry name" value="Zn peptidases"/>
    <property type="match status" value="1"/>
</dbReference>
<dbReference type="SUPFAM" id="SSF53187">
    <property type="entry name" value="Zn-dependent exopeptidases"/>
    <property type="match status" value="1"/>
</dbReference>
<dbReference type="PANTHER" id="PTHR43808">
    <property type="entry name" value="ACETYLORNITHINE DEACETYLASE"/>
    <property type="match status" value="1"/>
</dbReference>
<dbReference type="Pfam" id="PF07687">
    <property type="entry name" value="M20_dimer"/>
    <property type="match status" value="1"/>
</dbReference>
<dbReference type="EMBL" id="CP034928">
    <property type="protein sequence ID" value="QAA76996.1"/>
    <property type="molecule type" value="Genomic_DNA"/>
</dbReference>
<feature type="domain" description="Peptidase M20 dimerisation" evidence="6">
    <location>
        <begin position="177"/>
        <end position="282"/>
    </location>
</feature>
<dbReference type="KEGG" id="bih:BIP78_1230"/>
<protein>
    <recommendedName>
        <fullName evidence="6">Peptidase M20 dimerisation domain-containing protein</fullName>
    </recommendedName>
</protein>
<accession>A0A410FVA0</accession>
<dbReference type="InterPro" id="IPR050072">
    <property type="entry name" value="Peptidase_M20A"/>
</dbReference>
<dbReference type="InterPro" id="IPR036264">
    <property type="entry name" value="Bact_exopeptidase_dim_dom"/>
</dbReference>
<name>A0A410FVA0_BIPS1</name>
<dbReference type="GO" id="GO:0046872">
    <property type="term" value="F:metal ion binding"/>
    <property type="evidence" value="ECO:0007669"/>
    <property type="project" value="UniProtKB-KW"/>
</dbReference>
<keyword evidence="5" id="KW-0862">Zinc</keyword>
<comment type="cofactor">
    <cofactor evidence="1">
        <name>Zn(2+)</name>
        <dbReference type="ChEBI" id="CHEBI:29105"/>
    </cofactor>
</comment>
<dbReference type="SUPFAM" id="SSF55031">
    <property type="entry name" value="Bacterial exopeptidase dimerisation domain"/>
    <property type="match status" value="1"/>
</dbReference>
<evidence type="ECO:0000256" key="5">
    <source>
        <dbReference type="ARBA" id="ARBA00022833"/>
    </source>
</evidence>
<dbReference type="PROSITE" id="PS00758">
    <property type="entry name" value="ARGE_DAPE_CPG2_1"/>
    <property type="match status" value="1"/>
</dbReference>
<keyword evidence="3" id="KW-0479">Metal-binding</keyword>
<evidence type="ECO:0000313" key="7">
    <source>
        <dbReference type="EMBL" id="QAA76996.1"/>
    </source>
</evidence>
<dbReference type="Pfam" id="PF01546">
    <property type="entry name" value="Peptidase_M20"/>
    <property type="match status" value="1"/>
</dbReference>
<organism evidence="7 8">
    <name type="scientific">Bipolaricaulis sibiricus</name>
    <dbReference type="NCBI Taxonomy" id="2501609"/>
    <lineage>
        <taxon>Bacteria</taxon>
        <taxon>Candidatus Bipolaricaulota</taxon>
        <taxon>Candidatus Bipolaricaulia</taxon>
        <taxon>Candidatus Bipolaricaulales</taxon>
        <taxon>Candidatus Bipolaricaulaceae</taxon>
        <taxon>Candidatus Bipolaricaulis</taxon>
    </lineage>
</organism>
<dbReference type="Gene3D" id="3.30.70.360">
    <property type="match status" value="1"/>
</dbReference>
<reference evidence="8" key="1">
    <citation type="submission" date="2018-12" db="EMBL/GenBank/DDBJ databases">
        <title>Complete genome sequence of an uncultured bacterium of the candidate phylum Bipolaricaulota.</title>
        <authorList>
            <person name="Kadnikov V.V."/>
            <person name="Mardanov A.V."/>
            <person name="Beletsky A.V."/>
            <person name="Frank Y.A."/>
            <person name="Karnachuk O.V."/>
            <person name="Ravin N.V."/>
        </authorList>
    </citation>
    <scope>NUCLEOTIDE SEQUENCE [LARGE SCALE GENOMIC DNA]</scope>
</reference>
<gene>
    <name evidence="7" type="ORF">BIP78_1230</name>
</gene>
<evidence type="ECO:0000256" key="1">
    <source>
        <dbReference type="ARBA" id="ARBA00001947"/>
    </source>
</evidence>
<evidence type="ECO:0000256" key="3">
    <source>
        <dbReference type="ARBA" id="ARBA00022723"/>
    </source>
</evidence>
<dbReference type="InterPro" id="IPR002933">
    <property type="entry name" value="Peptidase_M20"/>
</dbReference>
<dbReference type="InterPro" id="IPR001261">
    <property type="entry name" value="ArgE/DapE_CS"/>
</dbReference>
<keyword evidence="4" id="KW-0378">Hydrolase</keyword>
<dbReference type="PROSITE" id="PS00759">
    <property type="entry name" value="ARGE_DAPE_CPG2_2"/>
    <property type="match status" value="1"/>
</dbReference>
<evidence type="ECO:0000259" key="6">
    <source>
        <dbReference type="Pfam" id="PF07687"/>
    </source>
</evidence>
<dbReference type="GO" id="GO:0016787">
    <property type="term" value="F:hydrolase activity"/>
    <property type="evidence" value="ECO:0007669"/>
    <property type="project" value="UniProtKB-KW"/>
</dbReference>
<sequence length="395" mass="42188">MSGATGARLIGSITPAEVRRLAHELVLIPSHSAVGTAEVAHRLRRFLSGEGVATVVQPAAEGPHVNLLAGYPEPTDAPFLLLNGHLDTVPPPSEGRTPAVRGRLLFGRGAADMKAGVAAMAMALVALQRGRFPLRRPVMLAAVAGEEIGGLGTKALLSEVTPQTCIVGEPTRLRLVTAHKGVEWVEIVVEGRAAHASCPQIGANSVVWAAAIVQALAELGVKWAEERTHPLLGAPTLSVGMIQGGVAPNVVPDRCWVRLDRRWLPSEDIDAVLAEIRMVVARAIRDARGVTANVRRLEETRHCRPMETRSDHPFVRALQGAAREEGLRPELQGVPYGTDGSLFAERRVPTVVWGPGDIAQAHGADEHVDLDEVWSAARAYLRAIVRVCAGEGRQT</sequence>
<comment type="similarity">
    <text evidence="2">Belongs to the peptidase M20A family.</text>
</comment>
<dbReference type="AlphaFoldDB" id="A0A410FVA0"/>
<proteinExistence type="inferred from homology"/>